<dbReference type="SUPFAM" id="SSF64307">
    <property type="entry name" value="SirA-like"/>
    <property type="match status" value="1"/>
</dbReference>
<dbReference type="Proteomes" id="UP001321786">
    <property type="component" value="Chromosome"/>
</dbReference>
<keyword evidence="3" id="KW-0285">Flavoprotein</keyword>
<dbReference type="InterPro" id="IPR036873">
    <property type="entry name" value="Rhodanese-like_dom_sf"/>
</dbReference>
<dbReference type="EMBL" id="AP028654">
    <property type="protein sequence ID" value="BEP27708.1"/>
    <property type="molecule type" value="Genomic_DNA"/>
</dbReference>
<gene>
    <name evidence="8" type="ORF">HLPR_00390</name>
</gene>
<evidence type="ECO:0000259" key="7">
    <source>
        <dbReference type="PROSITE" id="PS50206"/>
    </source>
</evidence>
<dbReference type="Gene3D" id="3.40.250.10">
    <property type="entry name" value="Rhodanese-like domain"/>
    <property type="match status" value="1"/>
</dbReference>
<dbReference type="PROSITE" id="PS01148">
    <property type="entry name" value="UPF0033"/>
    <property type="match status" value="1"/>
</dbReference>
<dbReference type="InterPro" id="IPR001763">
    <property type="entry name" value="Rhodanese-like_dom"/>
</dbReference>
<evidence type="ECO:0000256" key="6">
    <source>
        <dbReference type="ARBA" id="ARBA00023284"/>
    </source>
</evidence>
<organism evidence="8 9">
    <name type="scientific">Helicovermis profundi</name>
    <dbReference type="NCBI Taxonomy" id="3065157"/>
    <lineage>
        <taxon>Bacteria</taxon>
        <taxon>Bacillati</taxon>
        <taxon>Bacillota</taxon>
        <taxon>Clostridia</taxon>
        <taxon>Helicovermis</taxon>
    </lineage>
</organism>
<dbReference type="Pfam" id="PF02852">
    <property type="entry name" value="Pyr_redox_dim"/>
    <property type="match status" value="1"/>
</dbReference>
<evidence type="ECO:0000256" key="2">
    <source>
        <dbReference type="ARBA" id="ARBA00009130"/>
    </source>
</evidence>
<evidence type="ECO:0000256" key="5">
    <source>
        <dbReference type="ARBA" id="ARBA00023002"/>
    </source>
</evidence>
<evidence type="ECO:0000256" key="1">
    <source>
        <dbReference type="ARBA" id="ARBA00001974"/>
    </source>
</evidence>
<dbReference type="Pfam" id="PF07992">
    <property type="entry name" value="Pyr_redox_2"/>
    <property type="match status" value="1"/>
</dbReference>
<evidence type="ECO:0000313" key="8">
    <source>
        <dbReference type="EMBL" id="BEP27708.1"/>
    </source>
</evidence>
<dbReference type="Gene3D" id="3.30.110.40">
    <property type="entry name" value="TusA-like domain"/>
    <property type="match status" value="1"/>
</dbReference>
<dbReference type="PANTHER" id="PTHR43429">
    <property type="entry name" value="PYRIDINE NUCLEOTIDE-DISULFIDE OXIDOREDUCTASE DOMAIN-CONTAINING"/>
    <property type="match status" value="1"/>
</dbReference>
<dbReference type="Pfam" id="PF00581">
    <property type="entry name" value="Rhodanese"/>
    <property type="match status" value="1"/>
</dbReference>
<dbReference type="InterPro" id="IPR004099">
    <property type="entry name" value="Pyr_nucl-diS_OxRdtase_dimer"/>
</dbReference>
<dbReference type="Gene3D" id="3.50.50.60">
    <property type="entry name" value="FAD/NAD(P)-binding domain"/>
    <property type="match status" value="2"/>
</dbReference>
<dbReference type="GO" id="GO:0016491">
    <property type="term" value="F:oxidoreductase activity"/>
    <property type="evidence" value="ECO:0007669"/>
    <property type="project" value="UniProtKB-KW"/>
</dbReference>
<comment type="cofactor">
    <cofactor evidence="1">
        <name>FAD</name>
        <dbReference type="ChEBI" id="CHEBI:57692"/>
    </cofactor>
</comment>
<dbReference type="KEGG" id="hprf:HLPR_00390"/>
<keyword evidence="5" id="KW-0560">Oxidoreductase</keyword>
<name>A0AAU9EE63_9FIRM</name>
<feature type="domain" description="Rhodanese" evidence="7">
    <location>
        <begin position="469"/>
        <end position="556"/>
    </location>
</feature>
<dbReference type="InterPro" id="IPR032836">
    <property type="entry name" value="DsrE2-like"/>
</dbReference>
<dbReference type="InterPro" id="IPR036868">
    <property type="entry name" value="TusA-like_sf"/>
</dbReference>
<reference evidence="8 9" key="1">
    <citation type="submission" date="2023-08" db="EMBL/GenBank/DDBJ databases">
        <title>Helicovermis profunda gen. nov., sp. nov., a novel mesophilic, fermentative bacterium within the Bacillota from a deep-sea hydrothermal vent chimney.</title>
        <authorList>
            <person name="Miyazaki U."/>
            <person name="Mizutani D."/>
            <person name="Hashimoto Y."/>
            <person name="Tame A."/>
            <person name="Sawayama S."/>
            <person name="Miyazaki J."/>
            <person name="Takai K."/>
            <person name="Nakagawa S."/>
        </authorList>
    </citation>
    <scope>NUCLEOTIDE SEQUENCE [LARGE SCALE GENOMIC DNA]</scope>
    <source>
        <strain evidence="8 9">S502</strain>
    </source>
</reference>
<keyword evidence="4" id="KW-0274">FAD</keyword>
<dbReference type="AlphaFoldDB" id="A0AAU9EE63"/>
<dbReference type="PRINTS" id="PR00411">
    <property type="entry name" value="PNDRDTASEI"/>
</dbReference>
<protein>
    <submittedName>
        <fullName evidence="8">CoA-disulfide reductase</fullName>
    </submittedName>
</protein>
<dbReference type="InterPro" id="IPR023753">
    <property type="entry name" value="FAD/NAD-binding_dom"/>
</dbReference>
<comment type="similarity">
    <text evidence="2">Belongs to the class-III pyridine nucleotide-disulfide oxidoreductase family.</text>
</comment>
<evidence type="ECO:0000256" key="3">
    <source>
        <dbReference type="ARBA" id="ARBA00022630"/>
    </source>
</evidence>
<dbReference type="InterPro" id="IPR016156">
    <property type="entry name" value="FAD/NAD-linked_Rdtase_dimer_sf"/>
</dbReference>
<dbReference type="SUPFAM" id="SSF51905">
    <property type="entry name" value="FAD/NAD(P)-binding domain"/>
    <property type="match status" value="2"/>
</dbReference>
<dbReference type="SUPFAM" id="SSF55424">
    <property type="entry name" value="FAD/NAD-linked reductases, dimerisation (C-terminal) domain"/>
    <property type="match status" value="1"/>
</dbReference>
<dbReference type="InterPro" id="IPR050260">
    <property type="entry name" value="FAD-bd_OxRdtase"/>
</dbReference>
<dbReference type="SMART" id="SM00450">
    <property type="entry name" value="RHOD"/>
    <property type="match status" value="1"/>
</dbReference>
<dbReference type="Pfam" id="PF01206">
    <property type="entry name" value="TusA"/>
    <property type="match status" value="1"/>
</dbReference>
<dbReference type="PANTHER" id="PTHR43429:SF1">
    <property type="entry name" value="NAD(P)H SULFUR OXIDOREDUCTASE (COA-DEPENDENT)"/>
    <property type="match status" value="1"/>
</dbReference>
<dbReference type="Pfam" id="PF13686">
    <property type="entry name" value="DrsE_2"/>
    <property type="match status" value="1"/>
</dbReference>
<dbReference type="Gene3D" id="3.40.1260.10">
    <property type="entry name" value="DsrEFH-like"/>
    <property type="match status" value="1"/>
</dbReference>
<dbReference type="InterPro" id="IPR001455">
    <property type="entry name" value="TusA-like"/>
</dbReference>
<sequence>MAKKVLIVGGVAGGAGTAARLRRMDETAEIIMFERGEYISFANCGLPYYIGETIEERDALLVQTPEAMEARFNIDVRVQNEVLSIDKENKILEVKNLKTDVTYKESYDVLVLSPGSTPLKPPIPGINASNIFTLWNIPDTDIIKEYVDRKKPKKAVVIGGGFIGIEMAENLHDRGIEVSVVEMVNQVMAPIDFEMAEIVHNHLRQKGINLILGDGVKQFTNEKGLTAVELQSGLKLDTDMVMLSIGVRPQSNLAKEAGLELNQRGGIVVDEYLKTSDENIFALGDVIEVIDFVNGGKAMIPLAGPANKQGRIVANNISGEMEKYKGTQGTSIAKVFDLTVANTGVNEKNLIRMGKKIREDYDVVILHLKSHAGYYPGAIPLTLKLVFAMDGKVLGAQIVGYDGVDKRIDVIATAIRFNATVDDLKELELAYAPPYSSAKDPVNMAGFTANNMLTKKFKSINYNELEDIDFDKDIILDVREDIERELGFIKGSINISVDELRNRYKELDKSKRIITYCAIGLRGYIAARILENLGFENVWNLSGGYSTYASVYCHDEDSEYCENVSCEEGYCPDTDFSETGDVENKKTVRTGEVVKLNACGLSCPGPIMKVYKAIEAMNDGDVLDVKASDPGFANDIATWTRRTGNTLLSSGKEDKNYIASIMKGIEGRVEKEPVKTQIVNPNDGKTMVVFSGDLDKALASLIIANGAASMGREVTMFFTFWGLNILRKNNKVSVKKDLVSSMFGAMMPRGTKKLKLSKMSMLGMGGKMIRKVMKNKNIDSLEELLQSALDNGVKMIACNMSMDIMGITEEELIDGIDLGGVATYLGAAEESNVNLFI</sequence>
<dbReference type="RefSeq" id="WP_338536078.1">
    <property type="nucleotide sequence ID" value="NZ_AP028654.1"/>
</dbReference>
<dbReference type="InterPro" id="IPR027396">
    <property type="entry name" value="DsrEFH-like"/>
</dbReference>
<dbReference type="SUPFAM" id="SSF52821">
    <property type="entry name" value="Rhodanese/Cell cycle control phosphatase"/>
    <property type="match status" value="1"/>
</dbReference>
<dbReference type="SUPFAM" id="SSF75169">
    <property type="entry name" value="DsrEFH-like"/>
    <property type="match status" value="1"/>
</dbReference>
<evidence type="ECO:0000313" key="9">
    <source>
        <dbReference type="Proteomes" id="UP001321786"/>
    </source>
</evidence>
<dbReference type="InterPro" id="IPR036188">
    <property type="entry name" value="FAD/NAD-bd_sf"/>
</dbReference>
<evidence type="ECO:0000256" key="4">
    <source>
        <dbReference type="ARBA" id="ARBA00022827"/>
    </source>
</evidence>
<dbReference type="PRINTS" id="PR00368">
    <property type="entry name" value="FADPNR"/>
</dbReference>
<accession>A0AAU9EE63</accession>
<dbReference type="PROSITE" id="PS50206">
    <property type="entry name" value="RHODANESE_3"/>
    <property type="match status" value="1"/>
</dbReference>
<proteinExistence type="inferred from homology"/>
<keyword evidence="6" id="KW-0676">Redox-active center</keyword>
<keyword evidence="9" id="KW-1185">Reference proteome</keyword>